<dbReference type="EMBL" id="JACBAF010002168">
    <property type="protein sequence ID" value="KAF7165442.1"/>
    <property type="molecule type" value="Genomic_DNA"/>
</dbReference>
<evidence type="ECO:0000313" key="2">
    <source>
        <dbReference type="EMBL" id="KAF7165442.1"/>
    </source>
</evidence>
<dbReference type="EMBL" id="JACBAD010001971">
    <property type="protein sequence ID" value="KAF7125677.1"/>
    <property type="molecule type" value="Genomic_DNA"/>
</dbReference>
<gene>
    <name evidence="1" type="ORF">CNMCM5793_001970</name>
    <name evidence="2" type="ORF">CNMCM6106_001600</name>
</gene>
<evidence type="ECO:0000313" key="3">
    <source>
        <dbReference type="Proteomes" id="UP000630445"/>
    </source>
</evidence>
<dbReference type="Proteomes" id="UP000630445">
    <property type="component" value="Unassembled WGS sequence"/>
</dbReference>
<proteinExistence type="predicted"/>
<dbReference type="AlphaFoldDB" id="A0A8H6UGA5"/>
<reference evidence="1" key="1">
    <citation type="submission" date="2020-06" db="EMBL/GenBank/DDBJ databases">
        <title>Draft genome sequences of strains closely related to Aspergillus parafelis and Aspergillus hiratsukae.</title>
        <authorList>
            <person name="Dos Santos R.A.C."/>
            <person name="Rivero-Menendez O."/>
            <person name="Steenwyk J.L."/>
            <person name="Mead M.E."/>
            <person name="Goldman G.H."/>
            <person name="Alastruey-Izquierdo A."/>
            <person name="Rokas A."/>
        </authorList>
    </citation>
    <scope>NUCLEOTIDE SEQUENCE</scope>
    <source>
        <strain evidence="1">CNM-CM5793</strain>
        <strain evidence="2">CNM-CM6106</strain>
    </source>
</reference>
<comment type="caution">
    <text evidence="1">The sequence shown here is derived from an EMBL/GenBank/DDBJ whole genome shotgun (WGS) entry which is preliminary data.</text>
</comment>
<protein>
    <submittedName>
        <fullName evidence="1">Uncharacterized protein</fullName>
    </submittedName>
</protein>
<dbReference type="Proteomes" id="UP000662466">
    <property type="component" value="Unassembled WGS sequence"/>
</dbReference>
<keyword evidence="3" id="KW-1185">Reference proteome</keyword>
<accession>A0A8H6UGA5</accession>
<organism evidence="1 3">
    <name type="scientific">Aspergillus hiratsukae</name>
    <dbReference type="NCBI Taxonomy" id="1194566"/>
    <lineage>
        <taxon>Eukaryota</taxon>
        <taxon>Fungi</taxon>
        <taxon>Dikarya</taxon>
        <taxon>Ascomycota</taxon>
        <taxon>Pezizomycotina</taxon>
        <taxon>Eurotiomycetes</taxon>
        <taxon>Eurotiomycetidae</taxon>
        <taxon>Eurotiales</taxon>
        <taxon>Aspergillaceae</taxon>
        <taxon>Aspergillus</taxon>
        <taxon>Aspergillus subgen. Fumigati</taxon>
    </lineage>
</organism>
<evidence type="ECO:0000313" key="1">
    <source>
        <dbReference type="EMBL" id="KAF7125677.1"/>
    </source>
</evidence>
<sequence length="116" mass="13361">MHHFDLVLVVCQPVSETAFKILNSQLIIITSPIRRGIIDFPRRNQNMVDNMDIAILGQRIRKSHPLEAIDLQRRIRSEPGDIDRQLASVQESRQIKVREALYAKRLDFALGCVEDV</sequence>
<name>A0A8H6UGA5_9EURO</name>